<name>A0A0E9QD84_ANGAN</name>
<evidence type="ECO:0000313" key="1">
    <source>
        <dbReference type="EMBL" id="JAH14734.1"/>
    </source>
</evidence>
<accession>A0A0E9QD84</accession>
<sequence length="75" mass="7902">MHYHLWIGNCKPLALPGASGLGACESCALDTSAPHAWPPCLGSPPGDIVPSFTANRGLHEMCFANTPAPKVRQSF</sequence>
<reference evidence="1" key="1">
    <citation type="submission" date="2014-11" db="EMBL/GenBank/DDBJ databases">
        <authorList>
            <person name="Amaro Gonzalez C."/>
        </authorList>
    </citation>
    <scope>NUCLEOTIDE SEQUENCE</scope>
</reference>
<protein>
    <submittedName>
        <fullName evidence="1">Uncharacterized protein</fullName>
    </submittedName>
</protein>
<reference evidence="1" key="2">
    <citation type="journal article" date="2015" name="Fish Shellfish Immunol.">
        <title>Early steps in the European eel (Anguilla anguilla)-Vibrio vulnificus interaction in the gills: Role of the RtxA13 toxin.</title>
        <authorList>
            <person name="Callol A."/>
            <person name="Pajuelo D."/>
            <person name="Ebbesson L."/>
            <person name="Teles M."/>
            <person name="MacKenzie S."/>
            <person name="Amaro C."/>
        </authorList>
    </citation>
    <scope>NUCLEOTIDE SEQUENCE</scope>
</reference>
<proteinExistence type="predicted"/>
<dbReference type="EMBL" id="GBXM01093843">
    <property type="protein sequence ID" value="JAH14734.1"/>
    <property type="molecule type" value="Transcribed_RNA"/>
</dbReference>
<dbReference type="AlphaFoldDB" id="A0A0E9QD84"/>
<organism evidence="1">
    <name type="scientific">Anguilla anguilla</name>
    <name type="common">European freshwater eel</name>
    <name type="synonym">Muraena anguilla</name>
    <dbReference type="NCBI Taxonomy" id="7936"/>
    <lineage>
        <taxon>Eukaryota</taxon>
        <taxon>Metazoa</taxon>
        <taxon>Chordata</taxon>
        <taxon>Craniata</taxon>
        <taxon>Vertebrata</taxon>
        <taxon>Euteleostomi</taxon>
        <taxon>Actinopterygii</taxon>
        <taxon>Neopterygii</taxon>
        <taxon>Teleostei</taxon>
        <taxon>Anguilliformes</taxon>
        <taxon>Anguillidae</taxon>
        <taxon>Anguilla</taxon>
    </lineage>
</organism>